<proteinExistence type="predicted"/>
<comment type="caution">
    <text evidence="8">The sequence shown here is derived from an EMBL/GenBank/DDBJ whole genome shotgun (WGS) entry which is preliminary data.</text>
</comment>
<evidence type="ECO:0000256" key="3">
    <source>
        <dbReference type="ARBA" id="ARBA00023204"/>
    </source>
</evidence>
<keyword evidence="3" id="KW-0234">DNA repair</keyword>
<accession>A0ABP0BYU8</accession>
<evidence type="ECO:0000256" key="4">
    <source>
        <dbReference type="ARBA" id="ARBA00023242"/>
    </source>
</evidence>
<evidence type="ECO:0000313" key="9">
    <source>
        <dbReference type="Proteomes" id="UP001642405"/>
    </source>
</evidence>
<dbReference type="Pfam" id="PF21796">
    <property type="entry name" value="Cac1_C"/>
    <property type="match status" value="1"/>
</dbReference>
<evidence type="ECO:0000313" key="8">
    <source>
        <dbReference type="EMBL" id="CAK7224580.1"/>
    </source>
</evidence>
<dbReference type="PANTHER" id="PTHR15272">
    <property type="entry name" value="CHROMATIN ASSEMBLY FACTOR 1 SUBUNIT A CAF-1 SUBUNIT A"/>
    <property type="match status" value="1"/>
</dbReference>
<keyword evidence="9" id="KW-1185">Reference proteome</keyword>
<reference evidence="8 9" key="1">
    <citation type="submission" date="2024-01" db="EMBL/GenBank/DDBJ databases">
        <authorList>
            <person name="Allen C."/>
            <person name="Tagirdzhanova G."/>
        </authorList>
    </citation>
    <scope>NUCLEOTIDE SEQUENCE [LARGE SCALE GENOMIC DNA]</scope>
</reference>
<keyword evidence="4" id="KW-0539">Nucleus</keyword>
<evidence type="ECO:0000256" key="5">
    <source>
        <dbReference type="SAM" id="MobiDB-lite"/>
    </source>
</evidence>
<evidence type="ECO:0000259" key="7">
    <source>
        <dbReference type="Pfam" id="PF21796"/>
    </source>
</evidence>
<feature type="compositionally biased region" description="Low complexity" evidence="5">
    <location>
        <begin position="289"/>
        <end position="315"/>
    </location>
</feature>
<dbReference type="Pfam" id="PF12253">
    <property type="entry name" value="CAF1A_dimeriz"/>
    <property type="match status" value="1"/>
</dbReference>
<feature type="region of interest" description="Disordered" evidence="5">
    <location>
        <begin position="624"/>
        <end position="650"/>
    </location>
</feature>
<dbReference type="EMBL" id="CAWUHB010000030">
    <property type="protein sequence ID" value="CAK7224580.1"/>
    <property type="molecule type" value="Genomic_DNA"/>
</dbReference>
<name>A0ABP0BYU8_9PEZI</name>
<feature type="region of interest" description="Disordered" evidence="5">
    <location>
        <begin position="526"/>
        <end position="590"/>
    </location>
</feature>
<comment type="subcellular location">
    <subcellularLocation>
        <location evidence="1">Nucleus</location>
    </subcellularLocation>
</comment>
<feature type="compositionally biased region" description="Low complexity" evidence="5">
    <location>
        <begin position="333"/>
        <end position="354"/>
    </location>
</feature>
<feature type="domain" description="Chromatin assembly factor 1 subunit Cac1-like C-terminal" evidence="7">
    <location>
        <begin position="722"/>
        <end position="775"/>
    </location>
</feature>
<feature type="compositionally biased region" description="Polar residues" evidence="5">
    <location>
        <begin position="1"/>
        <end position="17"/>
    </location>
</feature>
<evidence type="ECO:0000256" key="1">
    <source>
        <dbReference type="ARBA" id="ARBA00004123"/>
    </source>
</evidence>
<dbReference type="InterPro" id="IPR022043">
    <property type="entry name" value="CAF1A_DD"/>
</dbReference>
<feature type="compositionally biased region" description="Basic and acidic residues" evidence="5">
    <location>
        <begin position="165"/>
        <end position="280"/>
    </location>
</feature>
<feature type="compositionally biased region" description="Low complexity" evidence="5">
    <location>
        <begin position="681"/>
        <end position="702"/>
    </location>
</feature>
<gene>
    <name evidence="8" type="primary">RLF2</name>
    <name evidence="8" type="ORF">SCUCBS95973_005565</name>
</gene>
<feature type="domain" description="Chromatin assembly factor 1 subunit A dimerization" evidence="6">
    <location>
        <begin position="479"/>
        <end position="553"/>
    </location>
</feature>
<evidence type="ECO:0000259" key="6">
    <source>
        <dbReference type="Pfam" id="PF12253"/>
    </source>
</evidence>
<dbReference type="PANTHER" id="PTHR15272:SF0">
    <property type="entry name" value="CHROMATIN ASSEMBLY FACTOR 1 SUBUNIT A"/>
    <property type="match status" value="1"/>
</dbReference>
<dbReference type="InterPro" id="IPR048800">
    <property type="entry name" value="Cac1-like_C"/>
</dbReference>
<feature type="compositionally biased region" description="Polar residues" evidence="5">
    <location>
        <begin position="59"/>
        <end position="81"/>
    </location>
</feature>
<feature type="region of interest" description="Disordered" evidence="5">
    <location>
        <begin position="681"/>
        <end position="706"/>
    </location>
</feature>
<organism evidence="8 9">
    <name type="scientific">Sporothrix curviconia</name>
    <dbReference type="NCBI Taxonomy" id="1260050"/>
    <lineage>
        <taxon>Eukaryota</taxon>
        <taxon>Fungi</taxon>
        <taxon>Dikarya</taxon>
        <taxon>Ascomycota</taxon>
        <taxon>Pezizomycotina</taxon>
        <taxon>Sordariomycetes</taxon>
        <taxon>Sordariomycetidae</taxon>
        <taxon>Ophiostomatales</taxon>
        <taxon>Ophiostomataceae</taxon>
        <taxon>Sporothrix</taxon>
    </lineage>
</organism>
<sequence>MPLLSVSPNIQDGGTDTPSRKRSLMDYLEMANKPATPSKLKLVTDAENLASLKKEKEQTSALPTNDKTAPGSPTDTASLDSPLSEISDGEMSLLTDDAGHSTPARSTSPNATPGKLSAHGSPRLVINLDATPPPGLLAALSAPITTTTKSPALAPGPPAKRKRLTPSEREEKAKADAARKLEKEKAEAAKKAEKEKAEAARRLEKEKKEKAEALKKKERDEQKAVADAKKKALAEEKEKKRKQKEEEDRKKNEEKEKKRKDKVDEERKVQEAKDKKERSQLRLNSFFKTGSSAAGGNSTSLPSSGSSLHAGSSPLKPISVRGNSASPQKSRKSGGLLSSQAGGAAGLASESETSAAPEISEYDRIFKPFFVKENVVMATDLYGMDDETKEAKSRILDEFLSGSRGDFAPTKPFSSASAVDYFHLPSGRAPARGRNRPTVRKIMNLLGPDALYGAGLCSSSTQDAQAKLALDMLKSVPMKYLFFREDVRPAYFGTVTSQPPQARLGKLARNPLAKTVLPLNYDYDSEAEWVDDDDGEDVDDLDNDEEELEDDGEMSDFLDDSEDALPLRPAFSGGMEPESTGVCWENERRQAPKPELDSFRMEFILDHDGPLDPFSTQYWETKEVAPAPDTTTASTSTPNKSMAPPPAPSDAFAALGAGAAAAAASTTASTTDGSSAAAATAPAASSTSTSTSTTASTPTTAGGKAVDPKKTVGVAAEFVPDLKKSILQYAKLSKLGIVEILSVEFTGKCTKSQIKNSLEALAERTGTGQNKTWKLKV</sequence>
<evidence type="ECO:0000256" key="2">
    <source>
        <dbReference type="ARBA" id="ARBA00022763"/>
    </source>
</evidence>
<keyword evidence="2" id="KW-0227">DNA damage</keyword>
<protein>
    <submittedName>
        <fullName evidence="8">Chromatin assembly factor-I (CAF-I) p90 subunit</fullName>
    </submittedName>
</protein>
<feature type="region of interest" description="Disordered" evidence="5">
    <location>
        <begin position="1"/>
        <end position="354"/>
    </location>
</feature>
<dbReference type="Proteomes" id="UP001642405">
    <property type="component" value="Unassembled WGS sequence"/>
</dbReference>
<feature type="compositionally biased region" description="Acidic residues" evidence="5">
    <location>
        <begin position="526"/>
        <end position="563"/>
    </location>
</feature>
<feature type="compositionally biased region" description="Low complexity" evidence="5">
    <location>
        <begin position="625"/>
        <end position="638"/>
    </location>
</feature>